<dbReference type="Pfam" id="PF01554">
    <property type="entry name" value="MatE"/>
    <property type="match status" value="1"/>
</dbReference>
<keyword evidence="2" id="KW-0812">Transmembrane</keyword>
<feature type="transmembrane region" description="Helical" evidence="2">
    <location>
        <begin position="258"/>
        <end position="282"/>
    </location>
</feature>
<dbReference type="PANTHER" id="PTHR11206">
    <property type="entry name" value="MULTIDRUG RESISTANCE PROTEIN"/>
    <property type="match status" value="1"/>
</dbReference>
<evidence type="ECO:0000313" key="3">
    <source>
        <dbReference type="EMBL" id="CAK9144747.1"/>
    </source>
</evidence>
<keyword evidence="4" id="KW-1185">Reference proteome</keyword>
<reference evidence="3 4" key="1">
    <citation type="submission" date="2024-02" db="EMBL/GenBank/DDBJ databases">
        <authorList>
            <person name="Vignale AGUSTIN F."/>
            <person name="Sosa J E."/>
            <person name="Modenutti C."/>
        </authorList>
    </citation>
    <scope>NUCLEOTIDE SEQUENCE [LARGE SCALE GENOMIC DNA]</scope>
</reference>
<gene>
    <name evidence="3" type="ORF">ILEXP_LOCUS12517</name>
</gene>
<dbReference type="InterPro" id="IPR002528">
    <property type="entry name" value="MATE_fam"/>
</dbReference>
<dbReference type="EMBL" id="CAUOFW020001419">
    <property type="protein sequence ID" value="CAK9144747.1"/>
    <property type="molecule type" value="Genomic_DNA"/>
</dbReference>
<dbReference type="Proteomes" id="UP001642360">
    <property type="component" value="Unassembled WGS sequence"/>
</dbReference>
<keyword evidence="2" id="KW-1133">Transmembrane helix</keyword>
<sequence>MVFKSGLGSKGAALANAISYWISVLLLALYIRISPSCKNTWTGFSKEALHDVPKFLKLAFPSAIMVCLEIWSFETMVLIAGLLPDPELETSVLSVRLQPQHKYLVLHDSLWARQCNKAAFFSPDLFPKLCLFFLFLSVRVSNELGAGRPRATRLAVWVAMFMVATESILVTIVKILGRKVWGYCYSRDERVNYVGEMMLLVASMHLADGIQAVLNGIARGCGWQKIGAIVNFGAYYLIDIPFGILLAFVYHIGGKGLWTGIAVAVYTQMLVLLIITVLTNWVKEAKKASARVFDSMIPIEASQ</sequence>
<feature type="transmembrane region" description="Helical" evidence="2">
    <location>
        <begin position="12"/>
        <end position="31"/>
    </location>
</feature>
<name>A0ABC8RRU5_9AQUA</name>
<evidence type="ECO:0000256" key="1">
    <source>
        <dbReference type="ARBA" id="ARBA00010199"/>
    </source>
</evidence>
<keyword evidence="2" id="KW-0472">Membrane</keyword>
<protein>
    <submittedName>
        <fullName evidence="3">Uncharacterized protein</fullName>
    </submittedName>
</protein>
<proteinExistence type="inferred from homology"/>
<feature type="transmembrane region" description="Helical" evidence="2">
    <location>
        <begin position="229"/>
        <end position="252"/>
    </location>
</feature>
<evidence type="ECO:0000313" key="4">
    <source>
        <dbReference type="Proteomes" id="UP001642360"/>
    </source>
</evidence>
<comment type="caution">
    <text evidence="3">The sequence shown here is derived from an EMBL/GenBank/DDBJ whole genome shotgun (WGS) entry which is preliminary data.</text>
</comment>
<accession>A0ABC8RRU5</accession>
<feature type="transmembrane region" description="Helical" evidence="2">
    <location>
        <begin position="125"/>
        <end position="142"/>
    </location>
</feature>
<organism evidence="3 4">
    <name type="scientific">Ilex paraguariensis</name>
    <name type="common">yerba mate</name>
    <dbReference type="NCBI Taxonomy" id="185542"/>
    <lineage>
        <taxon>Eukaryota</taxon>
        <taxon>Viridiplantae</taxon>
        <taxon>Streptophyta</taxon>
        <taxon>Embryophyta</taxon>
        <taxon>Tracheophyta</taxon>
        <taxon>Spermatophyta</taxon>
        <taxon>Magnoliopsida</taxon>
        <taxon>eudicotyledons</taxon>
        <taxon>Gunneridae</taxon>
        <taxon>Pentapetalae</taxon>
        <taxon>asterids</taxon>
        <taxon>campanulids</taxon>
        <taxon>Aquifoliales</taxon>
        <taxon>Aquifoliaceae</taxon>
        <taxon>Ilex</taxon>
    </lineage>
</organism>
<evidence type="ECO:0000256" key="2">
    <source>
        <dbReference type="SAM" id="Phobius"/>
    </source>
</evidence>
<feature type="transmembrane region" description="Helical" evidence="2">
    <location>
        <begin position="154"/>
        <end position="177"/>
    </location>
</feature>
<dbReference type="AlphaFoldDB" id="A0ABC8RRU5"/>
<comment type="similarity">
    <text evidence="1">Belongs to the multi antimicrobial extrusion (MATE) (TC 2.A.66.1) family.</text>
</comment>